<dbReference type="EMBL" id="UYYB01001753">
    <property type="protein sequence ID" value="VDM65962.1"/>
    <property type="molecule type" value="Genomic_DNA"/>
</dbReference>
<evidence type="ECO:0000313" key="3">
    <source>
        <dbReference type="Proteomes" id="UP000270094"/>
    </source>
</evidence>
<organism evidence="2 3">
    <name type="scientific">Strongylus vulgaris</name>
    <name type="common">Blood worm</name>
    <dbReference type="NCBI Taxonomy" id="40348"/>
    <lineage>
        <taxon>Eukaryota</taxon>
        <taxon>Metazoa</taxon>
        <taxon>Ecdysozoa</taxon>
        <taxon>Nematoda</taxon>
        <taxon>Chromadorea</taxon>
        <taxon>Rhabditida</taxon>
        <taxon>Rhabditina</taxon>
        <taxon>Rhabditomorpha</taxon>
        <taxon>Strongyloidea</taxon>
        <taxon>Strongylidae</taxon>
        <taxon>Strongylus</taxon>
    </lineage>
</organism>
<accession>A0A3P7KDJ0</accession>
<evidence type="ECO:0000256" key="1">
    <source>
        <dbReference type="SAM" id="Phobius"/>
    </source>
</evidence>
<name>A0A3P7KDJ0_STRVU</name>
<gene>
    <name evidence="2" type="ORF">SVUK_LOCUS960</name>
</gene>
<dbReference type="AlphaFoldDB" id="A0A3P7KDJ0"/>
<keyword evidence="1" id="KW-1133">Transmembrane helix</keyword>
<dbReference type="GO" id="GO:0018996">
    <property type="term" value="P:molting cycle, collagen and cuticulin-based cuticle"/>
    <property type="evidence" value="ECO:0007669"/>
    <property type="project" value="TreeGrafter"/>
</dbReference>
<keyword evidence="1" id="KW-0472">Membrane</keyword>
<dbReference type="OrthoDB" id="6510177at2759"/>
<dbReference type="InterPro" id="IPR051697">
    <property type="entry name" value="Patched_domain-protein"/>
</dbReference>
<protein>
    <recommendedName>
        <fullName evidence="4">SSD domain-containing protein</fullName>
    </recommendedName>
</protein>
<sequence>MTSLDRYREKEELQRMLTLCDWISCYPRRTLAVVFSVLLPFFSYFLFYPIEIESDVRRGFAERGGRSASEFKRFADYYNITYEGLEIWAVLVTEKRSTGRKYMNMSMKLLDEVERLDKFVHNMSVMVDDTLVHFDDLHALDINYIFNWYKYAYSWSNFFADINLTYPVGNAMGHKFFLGSHFFGVNKHKKSFRGPIEQMEFVTLWYMNQTPNITERRRLQALQLELFRLSRLDNFSDLISFEMYGDQVSFCSLLRSGFAKSLLSKFYLHYQNIPK</sequence>
<evidence type="ECO:0000313" key="2">
    <source>
        <dbReference type="EMBL" id="VDM65962.1"/>
    </source>
</evidence>
<dbReference type="GO" id="GO:0030659">
    <property type="term" value="C:cytoplasmic vesicle membrane"/>
    <property type="evidence" value="ECO:0007669"/>
    <property type="project" value="TreeGrafter"/>
</dbReference>
<dbReference type="GO" id="GO:0006897">
    <property type="term" value="P:endocytosis"/>
    <property type="evidence" value="ECO:0007669"/>
    <property type="project" value="TreeGrafter"/>
</dbReference>
<keyword evidence="1" id="KW-0812">Transmembrane</keyword>
<dbReference type="PANTHER" id="PTHR10796">
    <property type="entry name" value="PATCHED-RELATED"/>
    <property type="match status" value="1"/>
</dbReference>
<dbReference type="GO" id="GO:0005886">
    <property type="term" value="C:plasma membrane"/>
    <property type="evidence" value="ECO:0007669"/>
    <property type="project" value="TreeGrafter"/>
</dbReference>
<keyword evidence="3" id="KW-1185">Reference proteome</keyword>
<dbReference type="Proteomes" id="UP000270094">
    <property type="component" value="Unassembled WGS sequence"/>
</dbReference>
<evidence type="ECO:0008006" key="4">
    <source>
        <dbReference type="Google" id="ProtNLM"/>
    </source>
</evidence>
<feature type="transmembrane region" description="Helical" evidence="1">
    <location>
        <begin position="31"/>
        <end position="50"/>
    </location>
</feature>
<dbReference type="PANTHER" id="PTHR10796:SF94">
    <property type="entry name" value="SSD DOMAIN-CONTAINING PROTEIN"/>
    <property type="match status" value="1"/>
</dbReference>
<reference evidence="2 3" key="1">
    <citation type="submission" date="2018-11" db="EMBL/GenBank/DDBJ databases">
        <authorList>
            <consortium name="Pathogen Informatics"/>
        </authorList>
    </citation>
    <scope>NUCLEOTIDE SEQUENCE [LARGE SCALE GENOMIC DNA]</scope>
</reference>
<proteinExistence type="predicted"/>